<evidence type="ECO:0000256" key="1">
    <source>
        <dbReference type="SAM" id="MobiDB-lite"/>
    </source>
</evidence>
<name>A0A6A7A072_9PLEO</name>
<feature type="region of interest" description="Disordered" evidence="1">
    <location>
        <begin position="32"/>
        <end position="63"/>
    </location>
</feature>
<keyword evidence="4" id="KW-1185">Reference proteome</keyword>
<feature type="compositionally biased region" description="Basic and acidic residues" evidence="1">
    <location>
        <begin position="39"/>
        <end position="51"/>
    </location>
</feature>
<feature type="transmembrane region" description="Helical" evidence="2">
    <location>
        <begin position="151"/>
        <end position="171"/>
    </location>
</feature>
<feature type="transmembrane region" description="Helical" evidence="2">
    <location>
        <begin position="115"/>
        <end position="131"/>
    </location>
</feature>
<evidence type="ECO:0000313" key="4">
    <source>
        <dbReference type="Proteomes" id="UP000799424"/>
    </source>
</evidence>
<reference evidence="3" key="1">
    <citation type="journal article" date="2020" name="Stud. Mycol.">
        <title>101 Dothideomycetes genomes: a test case for predicting lifestyles and emergence of pathogens.</title>
        <authorList>
            <person name="Haridas S."/>
            <person name="Albert R."/>
            <person name="Binder M."/>
            <person name="Bloem J."/>
            <person name="Labutti K."/>
            <person name="Salamov A."/>
            <person name="Andreopoulos B."/>
            <person name="Baker S."/>
            <person name="Barry K."/>
            <person name="Bills G."/>
            <person name="Bluhm B."/>
            <person name="Cannon C."/>
            <person name="Castanera R."/>
            <person name="Culley D."/>
            <person name="Daum C."/>
            <person name="Ezra D."/>
            <person name="Gonzalez J."/>
            <person name="Henrissat B."/>
            <person name="Kuo A."/>
            <person name="Liang C."/>
            <person name="Lipzen A."/>
            <person name="Lutzoni F."/>
            <person name="Magnuson J."/>
            <person name="Mondo S."/>
            <person name="Nolan M."/>
            <person name="Ohm R."/>
            <person name="Pangilinan J."/>
            <person name="Park H.-J."/>
            <person name="Ramirez L."/>
            <person name="Alfaro M."/>
            <person name="Sun H."/>
            <person name="Tritt A."/>
            <person name="Yoshinaga Y."/>
            <person name="Zwiers L.-H."/>
            <person name="Turgeon B."/>
            <person name="Goodwin S."/>
            <person name="Spatafora J."/>
            <person name="Crous P."/>
            <person name="Grigoriev I."/>
        </authorList>
    </citation>
    <scope>NUCLEOTIDE SEQUENCE</scope>
    <source>
        <strain evidence="3">CBS 113818</strain>
    </source>
</reference>
<sequence length="206" mass="23240">MLCPENKTPFPNELQDFGHFEHELITQSERIGNLTHTDGYTDREREKENTAKSKRLTSNRRPWPDERYKNLTAVALRETHDNEESVSRMFQRTFRRASSHSVDPRFGLSLRPRKWLGLTVVAILVAPTMAVDDQIVPLSAHTAGEVDAHNIIPNVAFGTASGVIFLITGYLSSTTRTSVGPLMGISGVLWFIMRNDEAVKPSFAWM</sequence>
<accession>A0A6A7A072</accession>
<gene>
    <name evidence="3" type="ORF">CC86DRAFT_25642</name>
</gene>
<organism evidence="3 4">
    <name type="scientific">Ophiobolus disseminans</name>
    <dbReference type="NCBI Taxonomy" id="1469910"/>
    <lineage>
        <taxon>Eukaryota</taxon>
        <taxon>Fungi</taxon>
        <taxon>Dikarya</taxon>
        <taxon>Ascomycota</taxon>
        <taxon>Pezizomycotina</taxon>
        <taxon>Dothideomycetes</taxon>
        <taxon>Pleosporomycetidae</taxon>
        <taxon>Pleosporales</taxon>
        <taxon>Pleosporineae</taxon>
        <taxon>Phaeosphaeriaceae</taxon>
        <taxon>Ophiobolus</taxon>
    </lineage>
</organism>
<keyword evidence="2" id="KW-0472">Membrane</keyword>
<keyword evidence="2" id="KW-0812">Transmembrane</keyword>
<dbReference type="EMBL" id="MU006226">
    <property type="protein sequence ID" value="KAF2826159.1"/>
    <property type="molecule type" value="Genomic_DNA"/>
</dbReference>
<dbReference type="AlphaFoldDB" id="A0A6A7A072"/>
<protein>
    <submittedName>
        <fullName evidence="3">Uncharacterized protein</fullName>
    </submittedName>
</protein>
<proteinExistence type="predicted"/>
<evidence type="ECO:0000313" key="3">
    <source>
        <dbReference type="EMBL" id="KAF2826159.1"/>
    </source>
</evidence>
<evidence type="ECO:0000256" key="2">
    <source>
        <dbReference type="SAM" id="Phobius"/>
    </source>
</evidence>
<dbReference type="Proteomes" id="UP000799424">
    <property type="component" value="Unassembled WGS sequence"/>
</dbReference>
<dbReference type="OrthoDB" id="3800458at2759"/>
<keyword evidence="2" id="KW-1133">Transmembrane helix</keyword>